<comment type="caution">
    <text evidence="2">The sequence shown here is derived from an EMBL/GenBank/DDBJ whole genome shotgun (WGS) entry which is preliminary data.</text>
</comment>
<feature type="signal peptide" evidence="1">
    <location>
        <begin position="1"/>
        <end position="25"/>
    </location>
</feature>
<gene>
    <name evidence="2" type="ORF">LZZ85_00955</name>
</gene>
<evidence type="ECO:0000313" key="2">
    <source>
        <dbReference type="EMBL" id="MCG2612820.1"/>
    </source>
</evidence>
<dbReference type="NCBIfam" id="TIGR03519">
    <property type="entry name" value="T9SS_PorP_fam"/>
    <property type="match status" value="1"/>
</dbReference>
<organism evidence="2 3">
    <name type="scientific">Terrimonas ginsenosidimutans</name>
    <dbReference type="NCBI Taxonomy" id="2908004"/>
    <lineage>
        <taxon>Bacteria</taxon>
        <taxon>Pseudomonadati</taxon>
        <taxon>Bacteroidota</taxon>
        <taxon>Chitinophagia</taxon>
        <taxon>Chitinophagales</taxon>
        <taxon>Chitinophagaceae</taxon>
        <taxon>Terrimonas</taxon>
    </lineage>
</organism>
<proteinExistence type="predicted"/>
<feature type="chain" id="PRO_5047292601" evidence="1">
    <location>
        <begin position="26"/>
        <end position="340"/>
    </location>
</feature>
<dbReference type="Proteomes" id="UP001165367">
    <property type="component" value="Unassembled WGS sequence"/>
</dbReference>
<name>A0ABS9KKH2_9BACT</name>
<accession>A0ABS9KKH2</accession>
<evidence type="ECO:0000256" key="1">
    <source>
        <dbReference type="SAM" id="SignalP"/>
    </source>
</evidence>
<dbReference type="RefSeq" id="WP_237868049.1">
    <property type="nucleotide sequence ID" value="NZ_JAKLTR010000001.1"/>
</dbReference>
<keyword evidence="3" id="KW-1185">Reference proteome</keyword>
<dbReference type="Pfam" id="PF11751">
    <property type="entry name" value="PorP_SprF"/>
    <property type="match status" value="1"/>
</dbReference>
<reference evidence="2" key="1">
    <citation type="submission" date="2022-01" db="EMBL/GenBank/DDBJ databases">
        <authorList>
            <person name="Jo J.-H."/>
            <person name="Im W.-T."/>
        </authorList>
    </citation>
    <scope>NUCLEOTIDE SEQUENCE</scope>
    <source>
        <strain evidence="2">NA20</strain>
    </source>
</reference>
<evidence type="ECO:0000313" key="3">
    <source>
        <dbReference type="Proteomes" id="UP001165367"/>
    </source>
</evidence>
<sequence length="340" mass="37846">MKRIYIKTAIITFSLLQLLSGTGTAQDPHFSQFFESPLYRNPALSGIFTGDVRVQAVFRDQWNNVANAYKTGSLNAEYKQPVGPSDDFLTLGMLALYDRAGTIGWTTVQMLPALTYHKSLSADFNRYLSVGFMGGWVQKRFDRSKMTTNSNYDGVGDGEPLTNTSYSYLDGSVGISYNATIKDNPEDNYYLGMAYHHFTRPNQSFYRDPSVELNPKWVFSGGLRFGVSEYAYLTVQADHSRQGSFTETVAGAMVGLKLGPDPVNPPYVFHAGAYLRLNDALIPVIKLDYFPFSFALSYDVNVSRLRTSSLGRGGVELSVSFVKSLDRENGALNAVRCPRF</sequence>
<dbReference type="EMBL" id="JAKLTR010000001">
    <property type="protein sequence ID" value="MCG2612820.1"/>
    <property type="molecule type" value="Genomic_DNA"/>
</dbReference>
<keyword evidence="1" id="KW-0732">Signal</keyword>
<dbReference type="InterPro" id="IPR019861">
    <property type="entry name" value="PorP/SprF_Bacteroidetes"/>
</dbReference>
<protein>
    <submittedName>
        <fullName evidence="2">PorP/SprF family type IX secretion system membrane protein</fullName>
    </submittedName>
</protein>